<dbReference type="InterPro" id="IPR043502">
    <property type="entry name" value="DNA/RNA_pol_sf"/>
</dbReference>
<dbReference type="AlphaFoldDB" id="A0AAV7RQ89"/>
<gene>
    <name evidence="1" type="ORF">NDU88_006710</name>
</gene>
<protein>
    <submittedName>
        <fullName evidence="1">Uncharacterized protein</fullName>
    </submittedName>
</protein>
<dbReference type="SUPFAM" id="SSF56672">
    <property type="entry name" value="DNA/RNA polymerases"/>
    <property type="match status" value="1"/>
</dbReference>
<dbReference type="Gene3D" id="3.10.20.370">
    <property type="match status" value="1"/>
</dbReference>
<name>A0AAV7RQ89_PLEWA</name>
<keyword evidence="2" id="KW-1185">Reference proteome</keyword>
<dbReference type="EMBL" id="JANPWB010000009">
    <property type="protein sequence ID" value="KAJ1153952.1"/>
    <property type="molecule type" value="Genomic_DNA"/>
</dbReference>
<organism evidence="1 2">
    <name type="scientific">Pleurodeles waltl</name>
    <name type="common">Iberian ribbed newt</name>
    <dbReference type="NCBI Taxonomy" id="8319"/>
    <lineage>
        <taxon>Eukaryota</taxon>
        <taxon>Metazoa</taxon>
        <taxon>Chordata</taxon>
        <taxon>Craniata</taxon>
        <taxon>Vertebrata</taxon>
        <taxon>Euteleostomi</taxon>
        <taxon>Amphibia</taxon>
        <taxon>Batrachia</taxon>
        <taxon>Caudata</taxon>
        <taxon>Salamandroidea</taxon>
        <taxon>Salamandridae</taxon>
        <taxon>Pleurodelinae</taxon>
        <taxon>Pleurodeles</taxon>
    </lineage>
</organism>
<evidence type="ECO:0000313" key="1">
    <source>
        <dbReference type="EMBL" id="KAJ1153952.1"/>
    </source>
</evidence>
<accession>A0AAV7RQ89</accession>
<proteinExistence type="predicted"/>
<evidence type="ECO:0000313" key="2">
    <source>
        <dbReference type="Proteomes" id="UP001066276"/>
    </source>
</evidence>
<sequence>MSVLTQVHGGVNRPIAYVSATLGTVAAALPGCLHAVAAIGQSLAQCEGIVMGHPLTVMVHYSVEVLLTRTKTQYRTGARLTCYEMSILGSLNVSLKRCAVLNLATLLPNENIEIKKLEDIEHDCLEVTDLCTKPRPEIRDT</sequence>
<reference evidence="1" key="1">
    <citation type="journal article" date="2022" name="bioRxiv">
        <title>Sequencing and chromosome-scale assembly of the giantPleurodeles waltlgenome.</title>
        <authorList>
            <person name="Brown T."/>
            <person name="Elewa A."/>
            <person name="Iarovenko S."/>
            <person name="Subramanian E."/>
            <person name="Araus A.J."/>
            <person name="Petzold A."/>
            <person name="Susuki M."/>
            <person name="Suzuki K.-i.T."/>
            <person name="Hayashi T."/>
            <person name="Toyoda A."/>
            <person name="Oliveira C."/>
            <person name="Osipova E."/>
            <person name="Leigh N.D."/>
            <person name="Simon A."/>
            <person name="Yun M.H."/>
        </authorList>
    </citation>
    <scope>NUCLEOTIDE SEQUENCE</scope>
    <source>
        <strain evidence="1">20211129_DDA</strain>
        <tissue evidence="1">Liver</tissue>
    </source>
</reference>
<comment type="caution">
    <text evidence="1">The sequence shown here is derived from an EMBL/GenBank/DDBJ whole genome shotgun (WGS) entry which is preliminary data.</text>
</comment>
<dbReference type="Proteomes" id="UP001066276">
    <property type="component" value="Chromosome 5"/>
</dbReference>